<organism evidence="3 4">
    <name type="scientific">Strigamia maritima</name>
    <name type="common">European centipede</name>
    <name type="synonym">Geophilus maritimus</name>
    <dbReference type="NCBI Taxonomy" id="126957"/>
    <lineage>
        <taxon>Eukaryota</taxon>
        <taxon>Metazoa</taxon>
        <taxon>Ecdysozoa</taxon>
        <taxon>Arthropoda</taxon>
        <taxon>Myriapoda</taxon>
        <taxon>Chilopoda</taxon>
        <taxon>Pleurostigmophora</taxon>
        <taxon>Geophilomorpha</taxon>
        <taxon>Linotaeniidae</taxon>
        <taxon>Strigamia</taxon>
    </lineage>
</organism>
<dbReference type="AlphaFoldDB" id="T1IJY2"/>
<reference evidence="3" key="2">
    <citation type="submission" date="2015-02" db="UniProtKB">
        <authorList>
            <consortium name="EnsemblMetazoa"/>
        </authorList>
    </citation>
    <scope>IDENTIFICATION</scope>
</reference>
<feature type="compositionally biased region" description="Polar residues" evidence="1">
    <location>
        <begin position="14"/>
        <end position="41"/>
    </location>
</feature>
<dbReference type="PANTHER" id="PTHR37984:SF5">
    <property type="entry name" value="PROTEIN NYNRIN-LIKE"/>
    <property type="match status" value="1"/>
</dbReference>
<dbReference type="SUPFAM" id="SSF56672">
    <property type="entry name" value="DNA/RNA polymerases"/>
    <property type="match status" value="1"/>
</dbReference>
<dbReference type="Pfam" id="PF00078">
    <property type="entry name" value="RVT_1"/>
    <property type="match status" value="1"/>
</dbReference>
<evidence type="ECO:0000313" key="3">
    <source>
        <dbReference type="EnsemblMetazoa" id="SMAR001210-PA"/>
    </source>
</evidence>
<dbReference type="PhylomeDB" id="T1IJY2"/>
<dbReference type="OMA" id="FGITREF"/>
<sequence length="394" mass="44927">MLVQTAEAADAGQHVNQTPCELTSNTPLAPETMTLQVQQPGPSWMSKPENKRSNNGGPPGIQRNQWQSDQPIWTKPGMTSDTGSKLSLLGYDTYRSLWPDAEDAPIIRPMTTRLSTYVNSPVAVKGQINVEIHDLHLKTNYEHLATNQVEIQHDDYHDVFQPGLGLYKAKNRCNNRIKIFPPRPVPIALLQHVDKALDELIQQAVLAPIKFNEWATPLVVLAKKGSGIRICGDYRATINQALQPDPYPLPKIPDIITRLPSARYFTKLDITQAYQQRLLDYSSSLLVAVYTHRGLFRVTRMPFGITREFQRIMKQEFKDITTAEPYQNNMLISMLTKQEHYHMLLKILQRCRDIGFRLRLAKCEFMVESNKIKGHKTQNSQKWVAFARDVAVDV</sequence>
<dbReference type="PANTHER" id="PTHR37984">
    <property type="entry name" value="PROTEIN CBG26694"/>
    <property type="match status" value="1"/>
</dbReference>
<evidence type="ECO:0000256" key="1">
    <source>
        <dbReference type="SAM" id="MobiDB-lite"/>
    </source>
</evidence>
<keyword evidence="4" id="KW-1185">Reference proteome</keyword>
<evidence type="ECO:0000259" key="2">
    <source>
        <dbReference type="Pfam" id="PF00078"/>
    </source>
</evidence>
<name>T1IJY2_STRMM</name>
<accession>T1IJY2</accession>
<dbReference type="GO" id="GO:0071897">
    <property type="term" value="P:DNA biosynthetic process"/>
    <property type="evidence" value="ECO:0007669"/>
    <property type="project" value="UniProtKB-ARBA"/>
</dbReference>
<dbReference type="Gene3D" id="3.30.70.270">
    <property type="match status" value="1"/>
</dbReference>
<dbReference type="InterPro" id="IPR043128">
    <property type="entry name" value="Rev_trsase/Diguanyl_cyclase"/>
</dbReference>
<reference evidence="4" key="1">
    <citation type="submission" date="2011-05" db="EMBL/GenBank/DDBJ databases">
        <authorList>
            <person name="Richards S.R."/>
            <person name="Qu J."/>
            <person name="Jiang H."/>
            <person name="Jhangiani S.N."/>
            <person name="Agravi P."/>
            <person name="Goodspeed R."/>
            <person name="Gross S."/>
            <person name="Mandapat C."/>
            <person name="Jackson L."/>
            <person name="Mathew T."/>
            <person name="Pu L."/>
            <person name="Thornton R."/>
            <person name="Saada N."/>
            <person name="Wilczek-Boney K.B."/>
            <person name="Lee S."/>
            <person name="Kovar C."/>
            <person name="Wu Y."/>
            <person name="Scherer S.E."/>
            <person name="Worley K.C."/>
            <person name="Muzny D.M."/>
            <person name="Gibbs R."/>
        </authorList>
    </citation>
    <scope>NUCLEOTIDE SEQUENCE</scope>
    <source>
        <strain evidence="4">Brora</strain>
    </source>
</reference>
<feature type="region of interest" description="Disordered" evidence="1">
    <location>
        <begin position="1"/>
        <end position="79"/>
    </location>
</feature>
<dbReference type="InterPro" id="IPR043502">
    <property type="entry name" value="DNA/RNA_pol_sf"/>
</dbReference>
<evidence type="ECO:0000313" key="4">
    <source>
        <dbReference type="Proteomes" id="UP000014500"/>
    </source>
</evidence>
<proteinExistence type="predicted"/>
<dbReference type="InterPro" id="IPR050951">
    <property type="entry name" value="Retrovirus_Pol_polyprotein"/>
</dbReference>
<feature type="domain" description="Reverse transcriptase" evidence="2">
    <location>
        <begin position="223"/>
        <end position="372"/>
    </location>
</feature>
<dbReference type="HOGENOM" id="CLU_700801_0_0_1"/>
<dbReference type="EnsemblMetazoa" id="SMAR001210-RA">
    <property type="protein sequence ID" value="SMAR001210-PA"/>
    <property type="gene ID" value="SMAR001210"/>
</dbReference>
<dbReference type="Gene3D" id="3.10.10.10">
    <property type="entry name" value="HIV Type 1 Reverse Transcriptase, subunit A, domain 1"/>
    <property type="match status" value="1"/>
</dbReference>
<dbReference type="EMBL" id="AFFK01014885">
    <property type="status" value="NOT_ANNOTATED_CDS"/>
    <property type="molecule type" value="Genomic_DNA"/>
</dbReference>
<dbReference type="eggNOG" id="KOG0017">
    <property type="taxonomic scope" value="Eukaryota"/>
</dbReference>
<protein>
    <recommendedName>
        <fullName evidence="2">Reverse transcriptase domain-containing protein</fullName>
    </recommendedName>
</protein>
<feature type="compositionally biased region" description="Polar residues" evidence="1">
    <location>
        <begin position="62"/>
        <end position="79"/>
    </location>
</feature>
<dbReference type="STRING" id="126957.T1IJY2"/>
<dbReference type="Proteomes" id="UP000014500">
    <property type="component" value="Unassembled WGS sequence"/>
</dbReference>
<dbReference type="InterPro" id="IPR000477">
    <property type="entry name" value="RT_dom"/>
</dbReference>
<dbReference type="CDD" id="cd01647">
    <property type="entry name" value="RT_LTR"/>
    <property type="match status" value="1"/>
</dbReference>